<feature type="transmembrane region" description="Helical" evidence="7">
    <location>
        <begin position="301"/>
        <end position="320"/>
    </location>
</feature>
<dbReference type="AlphaFoldDB" id="A0A9J7L2S8"/>
<sequence length="596" mass="65080">MVGGGIRQLWRDFPVKQVSVLGVLLTADSFTISVTAPFLPFLTHDFFPYLKSNQLGYYAGFLMSAFFAGTFVGCFMWGKLSDIVGRRPILLCGVTGLMLSIFLLGFSFSFAWAISVQFVGGFLNGNLGVAKTYLYEICSARFHSIAFSVVWIPAAIARFVGPVLGGFLACPATRFQTFAQPFFQQFPYMLPCSVVAALLLCILIVSCIFLGESLHKKPEDDYITLRPISSQDETEHDSEKQHLTGRQISTCSLLKDKLVLIPCVLYALFALADICGTQQLLPLLLVSNSQHGGYNFDASEISLVMTITAIYSVVTQATLLPLMASKISYKTMYLSGVVMWAVGVGLLPSLVNITGPVKGPHLSTVLNQTAATSSDLLLNFTSVPITNSYPHTTLPSITDMNGTAVLTGQCRLAGDRRETAQLPASEIPARVWAPLLLLAMLMEQAGCQAYMAAIVMVGNAAFLSSRGTVNGIAQTLAALSRLIGPAVSANMFAWTTDNGLPWPLDHHLSFYILLVFCLLMVFLCTRLPASSNVPRSLTENGVQTRSEENSERSGHVAEDEEKQSILIKKDDDEIWSDDRDDNDYFETEHLLTSNIA</sequence>
<reference evidence="10" key="2">
    <citation type="submission" date="2025-08" db="UniProtKB">
        <authorList>
            <consortium name="RefSeq"/>
        </authorList>
    </citation>
    <scope>IDENTIFICATION</scope>
    <source>
        <strain evidence="10">S238N-H82</strain>
        <tissue evidence="10">Testes</tissue>
    </source>
</reference>
<protein>
    <submittedName>
        <fullName evidence="10">Probable peptide/nitrate transporter At3g43790</fullName>
    </submittedName>
</protein>
<evidence type="ECO:0000256" key="7">
    <source>
        <dbReference type="SAM" id="Phobius"/>
    </source>
</evidence>
<dbReference type="OMA" id="PWKELQP"/>
<dbReference type="GO" id="GO:0022857">
    <property type="term" value="F:transmembrane transporter activity"/>
    <property type="evidence" value="ECO:0007669"/>
    <property type="project" value="InterPro"/>
</dbReference>
<feature type="transmembrane region" description="Helical" evidence="7">
    <location>
        <begin position="332"/>
        <end position="351"/>
    </location>
</feature>
<evidence type="ECO:0000256" key="2">
    <source>
        <dbReference type="ARBA" id="ARBA00022448"/>
    </source>
</evidence>
<keyword evidence="5 7" id="KW-0472">Membrane</keyword>
<organism evidence="9 10">
    <name type="scientific">Branchiostoma floridae</name>
    <name type="common">Florida lancelet</name>
    <name type="synonym">Amphioxus</name>
    <dbReference type="NCBI Taxonomy" id="7739"/>
    <lineage>
        <taxon>Eukaryota</taxon>
        <taxon>Metazoa</taxon>
        <taxon>Chordata</taxon>
        <taxon>Cephalochordata</taxon>
        <taxon>Leptocardii</taxon>
        <taxon>Amphioxiformes</taxon>
        <taxon>Branchiostomatidae</taxon>
        <taxon>Branchiostoma</taxon>
    </lineage>
</organism>
<dbReference type="RefSeq" id="XP_035674862.1">
    <property type="nucleotide sequence ID" value="XM_035818969.1"/>
</dbReference>
<evidence type="ECO:0000259" key="8">
    <source>
        <dbReference type="PROSITE" id="PS50850"/>
    </source>
</evidence>
<feature type="transmembrane region" description="Helical" evidence="7">
    <location>
        <begin position="475"/>
        <end position="496"/>
    </location>
</feature>
<feature type="transmembrane region" description="Helical" evidence="7">
    <location>
        <begin position="89"/>
        <end position="108"/>
    </location>
</feature>
<feature type="transmembrane region" description="Helical" evidence="7">
    <location>
        <begin position="146"/>
        <end position="168"/>
    </location>
</feature>
<feature type="compositionally biased region" description="Basic and acidic residues" evidence="6">
    <location>
        <begin position="545"/>
        <end position="557"/>
    </location>
</feature>
<evidence type="ECO:0000313" key="10">
    <source>
        <dbReference type="RefSeq" id="XP_035674862.1"/>
    </source>
</evidence>
<dbReference type="Pfam" id="PF07690">
    <property type="entry name" value="MFS_1"/>
    <property type="match status" value="1"/>
</dbReference>
<keyword evidence="9" id="KW-1185">Reference proteome</keyword>
<feature type="domain" description="Major facilitator superfamily (MFS) profile" evidence="8">
    <location>
        <begin position="15"/>
        <end position="532"/>
    </location>
</feature>
<dbReference type="GO" id="GO:0016020">
    <property type="term" value="C:membrane"/>
    <property type="evidence" value="ECO:0007669"/>
    <property type="project" value="UniProtKB-SubCell"/>
</dbReference>
<name>A0A9J7L2S8_BRAFL</name>
<feature type="transmembrane region" description="Helical" evidence="7">
    <location>
        <begin position="508"/>
        <end position="527"/>
    </location>
</feature>
<dbReference type="PROSITE" id="PS50850">
    <property type="entry name" value="MFS"/>
    <property type="match status" value="1"/>
</dbReference>
<keyword evidence="3 7" id="KW-0812">Transmembrane</keyword>
<accession>A0A9J7L2S8</accession>
<feature type="transmembrane region" description="Helical" evidence="7">
    <location>
        <begin position="188"/>
        <end position="210"/>
    </location>
</feature>
<keyword evidence="4 7" id="KW-1133">Transmembrane helix</keyword>
<evidence type="ECO:0000256" key="3">
    <source>
        <dbReference type="ARBA" id="ARBA00022692"/>
    </source>
</evidence>
<evidence type="ECO:0000256" key="4">
    <source>
        <dbReference type="ARBA" id="ARBA00022989"/>
    </source>
</evidence>
<proteinExistence type="predicted"/>
<feature type="transmembrane region" description="Helical" evidence="7">
    <location>
        <begin position="258"/>
        <end position="281"/>
    </location>
</feature>
<dbReference type="Proteomes" id="UP000001554">
    <property type="component" value="Chromosome 4"/>
</dbReference>
<reference evidence="9" key="1">
    <citation type="journal article" date="2020" name="Nat. Ecol. Evol.">
        <title>Deeply conserved synteny resolves early events in vertebrate evolution.</title>
        <authorList>
            <person name="Simakov O."/>
            <person name="Marletaz F."/>
            <person name="Yue J.X."/>
            <person name="O'Connell B."/>
            <person name="Jenkins J."/>
            <person name="Brandt A."/>
            <person name="Calef R."/>
            <person name="Tung C.H."/>
            <person name="Huang T.K."/>
            <person name="Schmutz J."/>
            <person name="Satoh N."/>
            <person name="Yu J.K."/>
            <person name="Putnam N.H."/>
            <person name="Green R.E."/>
            <person name="Rokhsar D.S."/>
        </authorList>
    </citation>
    <scope>NUCLEOTIDE SEQUENCE [LARGE SCALE GENOMIC DNA]</scope>
    <source>
        <strain evidence="9">S238N-H82</strain>
    </source>
</reference>
<dbReference type="KEGG" id="bfo:118414752"/>
<feature type="transmembrane region" description="Helical" evidence="7">
    <location>
        <begin position="20"/>
        <end position="43"/>
    </location>
</feature>
<evidence type="ECO:0000256" key="1">
    <source>
        <dbReference type="ARBA" id="ARBA00004141"/>
    </source>
</evidence>
<dbReference type="Gene3D" id="1.20.1250.20">
    <property type="entry name" value="MFS general substrate transporter like domains"/>
    <property type="match status" value="2"/>
</dbReference>
<dbReference type="SUPFAM" id="SSF103473">
    <property type="entry name" value="MFS general substrate transporter"/>
    <property type="match status" value="1"/>
</dbReference>
<dbReference type="GeneID" id="118414752"/>
<feature type="transmembrane region" description="Helical" evidence="7">
    <location>
        <begin position="55"/>
        <end position="77"/>
    </location>
</feature>
<dbReference type="PANTHER" id="PTHR23504:SF15">
    <property type="entry name" value="MAJOR FACILITATOR SUPERFAMILY (MFS) PROFILE DOMAIN-CONTAINING PROTEIN"/>
    <property type="match status" value="1"/>
</dbReference>
<feature type="transmembrane region" description="Helical" evidence="7">
    <location>
        <begin position="114"/>
        <end position="134"/>
    </location>
</feature>
<gene>
    <name evidence="10" type="primary">LOC118414752</name>
</gene>
<evidence type="ECO:0000256" key="5">
    <source>
        <dbReference type="ARBA" id="ARBA00023136"/>
    </source>
</evidence>
<evidence type="ECO:0000256" key="6">
    <source>
        <dbReference type="SAM" id="MobiDB-lite"/>
    </source>
</evidence>
<dbReference type="InterPro" id="IPR011701">
    <property type="entry name" value="MFS"/>
</dbReference>
<feature type="region of interest" description="Disordered" evidence="6">
    <location>
        <begin position="535"/>
        <end position="565"/>
    </location>
</feature>
<dbReference type="OrthoDB" id="419616at2759"/>
<comment type="subcellular location">
    <subcellularLocation>
        <location evidence="1">Membrane</location>
        <topology evidence="1">Multi-pass membrane protein</topology>
    </subcellularLocation>
</comment>
<feature type="compositionally biased region" description="Polar residues" evidence="6">
    <location>
        <begin position="535"/>
        <end position="544"/>
    </location>
</feature>
<keyword evidence="2" id="KW-0813">Transport</keyword>
<dbReference type="InterPro" id="IPR036259">
    <property type="entry name" value="MFS_trans_sf"/>
</dbReference>
<feature type="transmembrane region" description="Helical" evidence="7">
    <location>
        <begin position="435"/>
        <end position="463"/>
    </location>
</feature>
<dbReference type="PANTHER" id="PTHR23504">
    <property type="entry name" value="MAJOR FACILITATOR SUPERFAMILY DOMAIN-CONTAINING PROTEIN 10"/>
    <property type="match status" value="1"/>
</dbReference>
<evidence type="ECO:0000313" key="9">
    <source>
        <dbReference type="Proteomes" id="UP000001554"/>
    </source>
</evidence>
<dbReference type="InterPro" id="IPR020846">
    <property type="entry name" value="MFS_dom"/>
</dbReference>